<feature type="compositionally biased region" description="Polar residues" evidence="1">
    <location>
        <begin position="1049"/>
        <end position="1058"/>
    </location>
</feature>
<feature type="compositionally biased region" description="Low complexity" evidence="1">
    <location>
        <begin position="1075"/>
        <end position="1084"/>
    </location>
</feature>
<feature type="compositionally biased region" description="Low complexity" evidence="1">
    <location>
        <begin position="426"/>
        <end position="439"/>
    </location>
</feature>
<feature type="compositionally biased region" description="Pro residues" evidence="1">
    <location>
        <begin position="1218"/>
        <end position="1228"/>
    </location>
</feature>
<dbReference type="InterPro" id="IPR011598">
    <property type="entry name" value="bHLH_dom"/>
</dbReference>
<feature type="compositionally biased region" description="Low complexity" evidence="1">
    <location>
        <begin position="263"/>
        <end position="272"/>
    </location>
</feature>
<feature type="region of interest" description="Disordered" evidence="1">
    <location>
        <begin position="263"/>
        <end position="315"/>
    </location>
</feature>
<dbReference type="GO" id="GO:0046983">
    <property type="term" value="F:protein dimerization activity"/>
    <property type="evidence" value="ECO:0007669"/>
    <property type="project" value="InterPro"/>
</dbReference>
<accession>A0A9Q0RNS5</accession>
<name>A0A9Q0RNS5_BLOTA</name>
<comment type="caution">
    <text evidence="3">The sequence shown here is derived from an EMBL/GenBank/DDBJ whole genome shotgun (WGS) entry which is preliminary data.</text>
</comment>
<feature type="compositionally biased region" description="Low complexity" evidence="1">
    <location>
        <begin position="685"/>
        <end position="750"/>
    </location>
</feature>
<feature type="region of interest" description="Disordered" evidence="1">
    <location>
        <begin position="1139"/>
        <end position="1235"/>
    </location>
</feature>
<feature type="compositionally biased region" description="Basic and acidic residues" evidence="1">
    <location>
        <begin position="298"/>
        <end position="310"/>
    </location>
</feature>
<feature type="compositionally biased region" description="Low complexity" evidence="1">
    <location>
        <begin position="552"/>
        <end position="580"/>
    </location>
</feature>
<feature type="compositionally biased region" description="Low complexity" evidence="1">
    <location>
        <begin position="1093"/>
        <end position="1113"/>
    </location>
</feature>
<feature type="compositionally biased region" description="Low complexity" evidence="1">
    <location>
        <begin position="875"/>
        <end position="893"/>
    </location>
</feature>
<dbReference type="EMBL" id="JAPWDV010000001">
    <property type="protein sequence ID" value="KAJ6222713.1"/>
    <property type="molecule type" value="Genomic_DNA"/>
</dbReference>
<evidence type="ECO:0000256" key="1">
    <source>
        <dbReference type="SAM" id="MobiDB-lite"/>
    </source>
</evidence>
<feature type="region of interest" description="Disordered" evidence="1">
    <location>
        <begin position="782"/>
        <end position="808"/>
    </location>
</feature>
<feature type="compositionally biased region" description="Basic residues" evidence="1">
    <location>
        <begin position="273"/>
        <end position="297"/>
    </location>
</feature>
<sequence length="1235" mass="134754">MDSNVEKAKNVNQNLKRIIHNVNERKRKNRLVEIIDQLVDLLPMKCVGKLSRLKRMERLHEYILELRRKVDGLMFANPTSVHVLEIQRLTKYVEHLEKLNENYRKLLQIAGISAGTAIELGDREWSKPLKYSEKIYLDDRKQKKLIRPLKKYRKKRSCSDIEDNISDSSSIESEEVSDSELDFEKNISTKNNKGTNEPLIQLINSSTSVQLPQVTTPQPTFLLVSAGPNQPAQLVPFNQGPILLSSNTSTTASFNQQTILQASSTTATNKKTSQNKKKLNKLKDKAKTKKENKRTKNLKNENNRKNDSANKKTNLLTTTIEESSINKDDSTMLLSVEHKLQNSSSSPELIEDVNEKIPEESKKKPPSVNTLSDNVNLENKKNKLKSPSNVQEKVNETKMLQIQEPIVYDVEDEDEAENISNEPNCSQTLTSTTSSATISEPKPNRCNYSTESLLQQSSSTSTAPTQQSTNQAEKTSDPNTSPISSKRNMVSFELDHSNLTFSNSAPTQICTPTLFDTTLTSITNSIGNEPANQQQITPQLNSLVNLWQSEPSSGSSNIHNVSIHNNQPSTGTSTSVTQTQSYSTNPGVFFPNQPFSILSTSTTTPFDPPNVFVSPHHHHPRTSSTVSTHASSSFNATNFITPDFVPSTPSVSTSSSISTNYQGTTNGTDQVSDSTAQELEPYLTRSRSSRIATRSNSGATTSTHTYGTTSKSKNSKASTTSNSSNRNSKANSSSQGSKKNSSTSKANSSTDGKNGISLLSTVATCNTSTSSLATSTNLFSHRTHHHPHHTHHSTTSGHGHHHVPPRPPLLNDNYLHIIPDIISPAFVSATSGSSHPSSSMPSANINSSGSTFQTHSAPPPPPPPSQFSHSHHHSYSNFFGSSATTATATMSQTNDNQSSSTYVPYDSSNNESLTSTSNDIGNEYPLFRPQTQGSNVTPGYQSSSSSTSYTRTNITNPSMHSSQGPSSISSNHVPNFNLSNIFPDITSLNSGNSNSSSYPDFSSGNVSSVSKSRSTTTTASSSVLTTPSDTSFLPKFSHLTKSLAPPTSMDYQNTGTSHNYHHPSHFAYPPPPPQTSSTYTSATPHFSSHNVPSSSQNRVNSSSTSRHNSTTFTMDDLDQSASATRISGSRHYYHHIHNQTHSNIPSSSSDMSMFQSATNQSHHQPHHLNQHNQSSANQPFNQTSSSTSSSTFNLPSSATSRFGSTNSNSSTIPESSSPLPPPPPPPISFPLFNIR</sequence>
<feature type="compositionally biased region" description="Polar residues" evidence="1">
    <location>
        <begin position="660"/>
        <end position="677"/>
    </location>
</feature>
<organism evidence="3 4">
    <name type="scientific">Blomia tropicalis</name>
    <name type="common">Mite</name>
    <dbReference type="NCBI Taxonomy" id="40697"/>
    <lineage>
        <taxon>Eukaryota</taxon>
        <taxon>Metazoa</taxon>
        <taxon>Ecdysozoa</taxon>
        <taxon>Arthropoda</taxon>
        <taxon>Chelicerata</taxon>
        <taxon>Arachnida</taxon>
        <taxon>Acari</taxon>
        <taxon>Acariformes</taxon>
        <taxon>Sarcoptiformes</taxon>
        <taxon>Astigmata</taxon>
        <taxon>Glycyphagoidea</taxon>
        <taxon>Echimyopodidae</taxon>
        <taxon>Blomia</taxon>
    </lineage>
</organism>
<feature type="domain" description="BHLH" evidence="2">
    <location>
        <begin position="15"/>
        <end position="66"/>
    </location>
</feature>
<feature type="compositionally biased region" description="Basic residues" evidence="1">
    <location>
        <begin position="782"/>
        <end position="804"/>
    </location>
</feature>
<evidence type="ECO:0000313" key="4">
    <source>
        <dbReference type="Proteomes" id="UP001142055"/>
    </source>
</evidence>
<keyword evidence="4" id="KW-1185">Reference proteome</keyword>
<feature type="region of interest" description="Disordered" evidence="1">
    <location>
        <begin position="356"/>
        <end position="393"/>
    </location>
</feature>
<feature type="compositionally biased region" description="Polar residues" evidence="1">
    <location>
        <begin position="949"/>
        <end position="972"/>
    </location>
</feature>
<feature type="region of interest" description="Disordered" evidence="1">
    <location>
        <begin position="992"/>
        <end position="1027"/>
    </location>
</feature>
<feature type="compositionally biased region" description="Low complexity" evidence="1">
    <location>
        <begin position="1183"/>
        <end position="1217"/>
    </location>
</feature>
<dbReference type="InterPro" id="IPR036638">
    <property type="entry name" value="HLH_DNA-bd_sf"/>
</dbReference>
<proteinExistence type="predicted"/>
<dbReference type="Gene3D" id="4.10.280.10">
    <property type="entry name" value="Helix-loop-helix DNA-binding domain"/>
    <property type="match status" value="1"/>
</dbReference>
<dbReference type="AlphaFoldDB" id="A0A9Q0RNS5"/>
<feature type="region of interest" description="Disordered" evidence="1">
    <location>
        <begin position="609"/>
        <end position="754"/>
    </location>
</feature>
<feature type="compositionally biased region" description="Low complexity" evidence="1">
    <location>
        <begin position="622"/>
        <end position="633"/>
    </location>
</feature>
<feature type="compositionally biased region" description="Low complexity" evidence="1">
    <location>
        <begin position="1142"/>
        <end position="1162"/>
    </location>
</feature>
<feature type="region of interest" description="Disordered" evidence="1">
    <location>
        <begin position="412"/>
        <end position="485"/>
    </location>
</feature>
<feature type="compositionally biased region" description="Low complexity" evidence="1">
    <location>
        <begin position="828"/>
        <end position="850"/>
    </location>
</feature>
<reference evidence="3" key="1">
    <citation type="submission" date="2022-12" db="EMBL/GenBank/DDBJ databases">
        <title>Genome assemblies of Blomia tropicalis.</title>
        <authorList>
            <person name="Cui Y."/>
        </authorList>
    </citation>
    <scope>NUCLEOTIDE SEQUENCE</scope>
    <source>
        <tissue evidence="3">Adult mites</tissue>
    </source>
</reference>
<dbReference type="Proteomes" id="UP001142055">
    <property type="component" value="Chromosome 1"/>
</dbReference>
<evidence type="ECO:0000259" key="2">
    <source>
        <dbReference type="PROSITE" id="PS50888"/>
    </source>
</evidence>
<feature type="region of interest" description="Disordered" evidence="1">
    <location>
        <begin position="1042"/>
        <end position="1119"/>
    </location>
</feature>
<dbReference type="OMA" id="NDALMFA"/>
<dbReference type="PROSITE" id="PS50888">
    <property type="entry name" value="BHLH"/>
    <property type="match status" value="1"/>
</dbReference>
<feature type="compositionally biased region" description="Low complexity" evidence="1">
    <location>
        <begin position="449"/>
        <end position="471"/>
    </location>
</feature>
<gene>
    <name evidence="3" type="ORF">RDWZM_001258</name>
</gene>
<dbReference type="SUPFAM" id="SSF47459">
    <property type="entry name" value="HLH, helix-loop-helix DNA-binding domain"/>
    <property type="match status" value="1"/>
</dbReference>
<evidence type="ECO:0000313" key="3">
    <source>
        <dbReference type="EMBL" id="KAJ6222713.1"/>
    </source>
</evidence>
<feature type="region of interest" description="Disordered" evidence="1">
    <location>
        <begin position="550"/>
        <end position="580"/>
    </location>
</feature>
<feature type="compositionally biased region" description="Polar residues" evidence="1">
    <location>
        <begin position="929"/>
        <end position="941"/>
    </location>
</feature>
<feature type="region of interest" description="Disordered" evidence="1">
    <location>
        <begin position="828"/>
        <end position="972"/>
    </location>
</feature>
<feature type="compositionally biased region" description="Low complexity" evidence="1">
    <location>
        <begin position="645"/>
        <end position="659"/>
    </location>
</feature>
<protein>
    <recommendedName>
        <fullName evidence="2">BHLH domain-containing protein</fullName>
    </recommendedName>
</protein>
<feature type="compositionally biased region" description="Low complexity" evidence="1">
    <location>
        <begin position="907"/>
        <end position="918"/>
    </location>
</feature>